<evidence type="ECO:0000313" key="7">
    <source>
        <dbReference type="EMBL" id="UWZ78886.1"/>
    </source>
</evidence>
<keyword evidence="2 5" id="KW-0342">GTP-binding</keyword>
<feature type="binding site" evidence="5">
    <location>
        <begin position="275"/>
        <end position="277"/>
    </location>
    <ligand>
        <name>GTP</name>
        <dbReference type="ChEBI" id="CHEBI:37565"/>
    </ligand>
</feature>
<reference evidence="7" key="1">
    <citation type="journal article" date="2022" name="Environ. Microbiol.">
        <title>Geoalkalibacter halelectricus SAP #1 sp. nov. possessing extracellular electron transfer and mineral#reducing capabilities from a haloalkaline environment.</title>
        <authorList>
            <person name="Yadav S."/>
            <person name="Singh R."/>
            <person name="Sundharam S.S."/>
            <person name="Chaudhary S."/>
            <person name="Krishnamurthi S."/>
            <person name="Patil S.A."/>
        </authorList>
    </citation>
    <scope>NUCLEOTIDE SEQUENCE</scope>
    <source>
        <strain evidence="7">SAP-1</strain>
    </source>
</reference>
<gene>
    <name evidence="4 7" type="primary">fdhD</name>
    <name evidence="5" type="synonym">mobA</name>
    <name evidence="7" type="ORF">L9S41_14530</name>
</gene>
<comment type="caution">
    <text evidence="5">Lacks conserved residue(s) required for the propagation of feature annotation.</text>
</comment>
<evidence type="ECO:0000256" key="3">
    <source>
        <dbReference type="ARBA" id="ARBA00023150"/>
    </source>
</evidence>
<dbReference type="EMBL" id="CP092109">
    <property type="protein sequence ID" value="UWZ78886.1"/>
    <property type="molecule type" value="Genomic_DNA"/>
</dbReference>
<sequence length="477" mass="52236">MDNSQKHSIVRFERDQFKSLERSLVQEYPLELIVNDRPLATLVASPHRLNFLVMGFLRLQGFIDSRDDILSLGVCADFGSARVQVRGAIPERLKPTLTSGCGTGISFNLPLPVDPDETCGSPQRAAQRVAPAAVFQLMKDLARRAEQYASHGGMHSAAVGDGEKLLLFAEDLGRHNTLDRIAGEALFRDIDLRGRMLVTSGRISTEMVGKAARLGIALIASRTSPTDKAVELAEQAGITLVGYVRGETFEVYSHAERLAPTLPQTKIAGITGVILAGGESRRMGCDKSLLPVEGARFIDHIYRRLAALFDEVIIVTNSPSLYQDLPCRKVPDIYYAKGALAGIHSGLCHARHERIFAVACDMPFLNAEVIQGLCLQADQGAVVVPQSPRGPEPLHALYHKSCLPAIEAVLDAGRRRIVAFFPEVQVHEVPLAELTLHDPDGRSFRNINTPEEYFQCRTGQQGEAGAERGQARQHQQN</sequence>
<evidence type="ECO:0000313" key="8">
    <source>
        <dbReference type="Proteomes" id="UP001060414"/>
    </source>
</evidence>
<feature type="domain" description="MobA-like NTP transferase" evidence="6">
    <location>
        <begin position="272"/>
        <end position="419"/>
    </location>
</feature>
<protein>
    <recommendedName>
        <fullName evidence="4 5">Multifunctional fusion protein</fullName>
    </recommendedName>
    <domain>
        <recommendedName>
            <fullName evidence="5">Probable molybdenum cofactor guanylyltransferase</fullName>
            <shortName evidence="5">MoCo guanylyltransferase</shortName>
            <ecNumber evidence="5">2.7.7.77</ecNumber>
        </recommendedName>
        <alternativeName>
            <fullName evidence="5">GTP:molybdopterin guanylyltransferase</fullName>
        </alternativeName>
        <alternativeName>
            <fullName evidence="5">Molybdopterin-guanine dinucleotide synthase</fullName>
            <shortName evidence="5">MGD synthase</shortName>
        </alternativeName>
        <alternativeName>
            <fullName evidence="5">Molybdopterin guanylyltransferase</fullName>
        </alternativeName>
        <alternativeName>
            <fullName evidence="5">Mo-MPT guanylyltransferase</fullName>
        </alternativeName>
    </domain>
    <domain>
        <recommendedName>
            <fullName evidence="4">Sulfur carrier protein FdhD</fullName>
        </recommendedName>
    </domain>
</protein>
<dbReference type="NCBIfam" id="TIGR00129">
    <property type="entry name" value="fdhD_narQ"/>
    <property type="match status" value="1"/>
</dbReference>
<comment type="cofactor">
    <cofactor evidence="5">
        <name>Mg(2+)</name>
        <dbReference type="ChEBI" id="CHEBI:18420"/>
    </cofactor>
</comment>
<feature type="binding site" evidence="5">
    <location>
        <position position="332"/>
    </location>
    <ligand>
        <name>GTP</name>
        <dbReference type="ChEBI" id="CHEBI:37565"/>
    </ligand>
</feature>
<dbReference type="Gene3D" id="3.10.20.10">
    <property type="match status" value="1"/>
</dbReference>
<evidence type="ECO:0000256" key="5">
    <source>
        <dbReference type="HAMAP-Rule" id="MF_00316"/>
    </source>
</evidence>
<keyword evidence="3 5" id="KW-0501">Molybdenum cofactor biosynthesis</keyword>
<dbReference type="PANTHER" id="PTHR30592">
    <property type="entry name" value="FORMATE DEHYDROGENASE"/>
    <property type="match status" value="1"/>
</dbReference>
<organism evidence="7 8">
    <name type="scientific">Geoalkalibacter halelectricus</name>
    <dbReference type="NCBI Taxonomy" id="2847045"/>
    <lineage>
        <taxon>Bacteria</taxon>
        <taxon>Pseudomonadati</taxon>
        <taxon>Thermodesulfobacteriota</taxon>
        <taxon>Desulfuromonadia</taxon>
        <taxon>Desulfuromonadales</taxon>
        <taxon>Geoalkalibacteraceae</taxon>
        <taxon>Geoalkalibacter</taxon>
    </lineage>
</organism>
<name>A0ABY5ZIE1_9BACT</name>
<feature type="binding site" evidence="5">
    <location>
        <position position="361"/>
    </location>
    <ligand>
        <name>GTP</name>
        <dbReference type="ChEBI" id="CHEBI:37565"/>
    </ligand>
</feature>
<dbReference type="Gene3D" id="3.40.140.10">
    <property type="entry name" value="Cytidine Deaminase, domain 2"/>
    <property type="match status" value="1"/>
</dbReference>
<dbReference type="CDD" id="cd02503">
    <property type="entry name" value="MobA"/>
    <property type="match status" value="1"/>
</dbReference>
<dbReference type="RefSeq" id="WP_260747248.1">
    <property type="nucleotide sequence ID" value="NZ_CP092109.1"/>
</dbReference>
<keyword evidence="8" id="KW-1185">Reference proteome</keyword>
<keyword evidence="5" id="KW-0460">Magnesium</keyword>
<dbReference type="Proteomes" id="UP001060414">
    <property type="component" value="Chromosome"/>
</dbReference>
<dbReference type="SUPFAM" id="SSF53448">
    <property type="entry name" value="Nucleotide-diphospho-sugar transferases"/>
    <property type="match status" value="1"/>
</dbReference>
<dbReference type="InterPro" id="IPR016193">
    <property type="entry name" value="Cytidine_deaminase-like"/>
</dbReference>
<dbReference type="HAMAP" id="MF_00316">
    <property type="entry name" value="MobA"/>
    <property type="match status" value="1"/>
</dbReference>
<accession>A0ABY5ZIE1</accession>
<dbReference type="Pfam" id="PF02634">
    <property type="entry name" value="FdhD-NarQ"/>
    <property type="match status" value="1"/>
</dbReference>
<feature type="binding site" evidence="5">
    <location>
        <position position="361"/>
    </location>
    <ligand>
        <name>Mg(2+)</name>
        <dbReference type="ChEBI" id="CHEBI:18420"/>
    </ligand>
</feature>
<dbReference type="InterPro" id="IPR013482">
    <property type="entry name" value="Molybde_CF_guanTrfase"/>
</dbReference>
<dbReference type="HAMAP" id="MF_00187">
    <property type="entry name" value="FdhD"/>
    <property type="match status" value="1"/>
</dbReference>
<evidence type="ECO:0000256" key="2">
    <source>
        <dbReference type="ARBA" id="ARBA00023134"/>
    </source>
</evidence>
<dbReference type="SUPFAM" id="SSF53927">
    <property type="entry name" value="Cytidine deaminase-like"/>
    <property type="match status" value="1"/>
</dbReference>
<proteinExistence type="inferred from homology"/>
<comment type="similarity">
    <text evidence="4">Belongs to the FdhD family.</text>
</comment>
<comment type="domain">
    <text evidence="5">The N-terminal domain determines nucleotide recognition and specific binding, while the C-terminal domain determines the specific binding to the target protein.</text>
</comment>
<dbReference type="InterPro" id="IPR025877">
    <property type="entry name" value="MobA-like_NTP_Trfase"/>
</dbReference>
<evidence type="ECO:0000256" key="4">
    <source>
        <dbReference type="HAMAP-Rule" id="MF_00187"/>
    </source>
</evidence>
<evidence type="ECO:0000256" key="1">
    <source>
        <dbReference type="ARBA" id="ARBA00022490"/>
    </source>
</evidence>
<comment type="subcellular location">
    <subcellularLocation>
        <location evidence="5">Cytoplasm</location>
    </subcellularLocation>
</comment>
<evidence type="ECO:0000259" key="6">
    <source>
        <dbReference type="Pfam" id="PF12804"/>
    </source>
</evidence>
<comment type="catalytic activity">
    <reaction evidence="5">
        <text>Mo-molybdopterin + GTP + H(+) = Mo-molybdopterin guanine dinucleotide + diphosphate</text>
        <dbReference type="Rhea" id="RHEA:34243"/>
        <dbReference type="ChEBI" id="CHEBI:15378"/>
        <dbReference type="ChEBI" id="CHEBI:33019"/>
        <dbReference type="ChEBI" id="CHEBI:37565"/>
        <dbReference type="ChEBI" id="CHEBI:71302"/>
        <dbReference type="ChEBI" id="CHEBI:71310"/>
        <dbReference type="EC" id="2.7.7.77"/>
    </reaction>
</comment>
<dbReference type="InterPro" id="IPR003786">
    <property type="entry name" value="FdhD"/>
</dbReference>
<feature type="active site" description="Cysteine persulfide intermediate" evidence="4">
    <location>
        <position position="101"/>
    </location>
</feature>
<dbReference type="Gene3D" id="3.90.550.10">
    <property type="entry name" value="Spore Coat Polysaccharide Biosynthesis Protein SpsA, Chain A"/>
    <property type="match status" value="1"/>
</dbReference>
<dbReference type="PANTHER" id="PTHR30592:SF1">
    <property type="entry name" value="SULFUR CARRIER PROTEIN FDHD"/>
    <property type="match status" value="1"/>
</dbReference>
<keyword evidence="5" id="KW-0547">Nucleotide-binding</keyword>
<dbReference type="Pfam" id="PF12804">
    <property type="entry name" value="NTP_transf_3"/>
    <property type="match status" value="1"/>
</dbReference>
<feature type="binding site" evidence="5">
    <location>
        <position position="287"/>
    </location>
    <ligand>
        <name>GTP</name>
        <dbReference type="ChEBI" id="CHEBI:37565"/>
    </ligand>
</feature>
<comment type="similarity">
    <text evidence="5">Belongs to the MobA family.</text>
</comment>
<comment type="function">
    <text evidence="5">Transfers a GMP moiety from GTP to Mo-molybdopterin (Mo-MPT) cofactor (Moco or molybdenum cofactor) to form Mo-molybdopterin guanine dinucleotide (Mo-MGD) cofactor.</text>
</comment>
<keyword evidence="1 5" id="KW-0963">Cytoplasm</keyword>
<dbReference type="InterPro" id="IPR029044">
    <property type="entry name" value="Nucleotide-diphossugar_trans"/>
</dbReference>
<keyword evidence="5" id="KW-0808">Transferase</keyword>
<keyword evidence="5" id="KW-0479">Metal-binding</keyword>
<comment type="function">
    <text evidence="4">Required for formate dehydrogenase (FDH) activity. Acts as a sulfur carrier protein that transfers sulfur from IscS to the molybdenum cofactor prior to its insertion into FDH.</text>
</comment>
<dbReference type="EC" id="2.7.7.77" evidence="5"/>